<name>A0ABT1C4L8_9HYPH</name>
<reference evidence="2 3" key="1">
    <citation type="submission" date="2022-06" db="EMBL/GenBank/DDBJ databases">
        <title>Mesorhizobium sp. strain RP14 Genome sequencing and assembly.</title>
        <authorList>
            <person name="Kim I."/>
        </authorList>
    </citation>
    <scope>NUCLEOTIDE SEQUENCE [LARGE SCALE GENOMIC DNA]</scope>
    <source>
        <strain evidence="3">RP14(2022)</strain>
    </source>
</reference>
<dbReference type="RefSeq" id="WP_252817916.1">
    <property type="nucleotide sequence ID" value="NZ_JAMXQS010000004.1"/>
</dbReference>
<keyword evidence="3" id="KW-1185">Reference proteome</keyword>
<dbReference type="Proteomes" id="UP001205906">
    <property type="component" value="Unassembled WGS sequence"/>
</dbReference>
<gene>
    <name evidence="2" type="ORF">NGM99_08270</name>
</gene>
<accession>A0ABT1C4L8</accession>
<evidence type="ECO:0000313" key="2">
    <source>
        <dbReference type="EMBL" id="MCO6049787.1"/>
    </source>
</evidence>
<evidence type="ECO:0000256" key="1">
    <source>
        <dbReference type="SAM" id="MobiDB-lite"/>
    </source>
</evidence>
<sequence length="59" mass="6369">MLRFDVAMQAIRNRLKAAEAAEKQKKAPPGRDGGGVLIPFPIEKRQALAGGPSPKRSSR</sequence>
<protein>
    <submittedName>
        <fullName evidence="2">Uncharacterized protein</fullName>
    </submittedName>
</protein>
<comment type="caution">
    <text evidence="2">The sequence shown here is derived from an EMBL/GenBank/DDBJ whole genome shotgun (WGS) entry which is preliminary data.</text>
</comment>
<evidence type="ECO:0000313" key="3">
    <source>
        <dbReference type="Proteomes" id="UP001205906"/>
    </source>
</evidence>
<organism evidence="2 3">
    <name type="scientific">Mesorhizobium liriopis</name>
    <dbReference type="NCBI Taxonomy" id="2953882"/>
    <lineage>
        <taxon>Bacteria</taxon>
        <taxon>Pseudomonadati</taxon>
        <taxon>Pseudomonadota</taxon>
        <taxon>Alphaproteobacteria</taxon>
        <taxon>Hyphomicrobiales</taxon>
        <taxon>Phyllobacteriaceae</taxon>
        <taxon>Mesorhizobium</taxon>
    </lineage>
</organism>
<dbReference type="EMBL" id="JAMXQS010000004">
    <property type="protein sequence ID" value="MCO6049787.1"/>
    <property type="molecule type" value="Genomic_DNA"/>
</dbReference>
<feature type="region of interest" description="Disordered" evidence="1">
    <location>
        <begin position="18"/>
        <end position="59"/>
    </location>
</feature>
<proteinExistence type="predicted"/>